<dbReference type="Proteomes" id="UP001054252">
    <property type="component" value="Unassembled WGS sequence"/>
</dbReference>
<organism evidence="1 2">
    <name type="scientific">Rubroshorea leprosula</name>
    <dbReference type="NCBI Taxonomy" id="152421"/>
    <lineage>
        <taxon>Eukaryota</taxon>
        <taxon>Viridiplantae</taxon>
        <taxon>Streptophyta</taxon>
        <taxon>Embryophyta</taxon>
        <taxon>Tracheophyta</taxon>
        <taxon>Spermatophyta</taxon>
        <taxon>Magnoliopsida</taxon>
        <taxon>eudicotyledons</taxon>
        <taxon>Gunneridae</taxon>
        <taxon>Pentapetalae</taxon>
        <taxon>rosids</taxon>
        <taxon>malvids</taxon>
        <taxon>Malvales</taxon>
        <taxon>Dipterocarpaceae</taxon>
        <taxon>Rubroshorea</taxon>
    </lineage>
</organism>
<evidence type="ECO:0008006" key="3">
    <source>
        <dbReference type="Google" id="ProtNLM"/>
    </source>
</evidence>
<accession>A0AAV5I7J0</accession>
<sequence>MQIDTMNYLIELFDGKDDFALWQSTMKDVLAYQGLDTTLKESKPIEVKDSDWSTIQKKATSQIQLALTLEVKYNVFSKTTSIGMWKKSEEIYASKFLTNRLCLKMELNQLKMAKGTNIHKHLFHFNIKVMQVVNAKDILEKEKKALLSLASLPKSYKSLVQSMLMGETTLVMKDVTTMLLEDNKFLEEDDGANQNNALVMEQS</sequence>
<comment type="caution">
    <text evidence="1">The sequence shown here is derived from an EMBL/GenBank/DDBJ whole genome shotgun (WGS) entry which is preliminary data.</text>
</comment>
<name>A0AAV5I7J0_9ROSI</name>
<dbReference type="Pfam" id="PF14223">
    <property type="entry name" value="Retrotran_gag_2"/>
    <property type="match status" value="1"/>
</dbReference>
<dbReference type="AlphaFoldDB" id="A0AAV5I7J0"/>
<evidence type="ECO:0000313" key="2">
    <source>
        <dbReference type="Proteomes" id="UP001054252"/>
    </source>
</evidence>
<keyword evidence="2" id="KW-1185">Reference proteome</keyword>
<evidence type="ECO:0000313" key="1">
    <source>
        <dbReference type="EMBL" id="GKU97083.1"/>
    </source>
</evidence>
<gene>
    <name evidence="1" type="ORF">SLEP1_g10265</name>
</gene>
<reference evidence="1 2" key="1">
    <citation type="journal article" date="2021" name="Commun. Biol.">
        <title>The genome of Shorea leprosula (Dipterocarpaceae) highlights the ecological relevance of drought in aseasonal tropical rainforests.</title>
        <authorList>
            <person name="Ng K.K.S."/>
            <person name="Kobayashi M.J."/>
            <person name="Fawcett J.A."/>
            <person name="Hatakeyama M."/>
            <person name="Paape T."/>
            <person name="Ng C.H."/>
            <person name="Ang C.C."/>
            <person name="Tnah L.H."/>
            <person name="Lee C.T."/>
            <person name="Nishiyama T."/>
            <person name="Sese J."/>
            <person name="O'Brien M.J."/>
            <person name="Copetti D."/>
            <person name="Mohd Noor M.I."/>
            <person name="Ong R.C."/>
            <person name="Putra M."/>
            <person name="Sireger I.Z."/>
            <person name="Indrioko S."/>
            <person name="Kosugi Y."/>
            <person name="Izuno A."/>
            <person name="Isagi Y."/>
            <person name="Lee S.L."/>
            <person name="Shimizu K.K."/>
        </authorList>
    </citation>
    <scope>NUCLEOTIDE SEQUENCE [LARGE SCALE GENOMIC DNA]</scope>
    <source>
        <strain evidence="1">214</strain>
    </source>
</reference>
<proteinExistence type="predicted"/>
<dbReference type="EMBL" id="BPVZ01000011">
    <property type="protein sequence ID" value="GKU97083.1"/>
    <property type="molecule type" value="Genomic_DNA"/>
</dbReference>
<protein>
    <recommendedName>
        <fullName evidence="3">Copia protein</fullName>
    </recommendedName>
</protein>